<evidence type="ECO:0000313" key="10">
    <source>
        <dbReference type="Proteomes" id="UP000292958"/>
    </source>
</evidence>
<evidence type="ECO:0000256" key="7">
    <source>
        <dbReference type="ARBA" id="ARBA00023235"/>
    </source>
</evidence>
<comment type="similarity">
    <text evidence="3">Belongs to the muconolactone Delta-isomerase family.</text>
</comment>
<feature type="domain" description="Muconolactone isomerase" evidence="8">
    <location>
        <begin position="1"/>
        <end position="90"/>
    </location>
</feature>
<dbReference type="InterPro" id="IPR026029">
    <property type="entry name" value="MLI_dom"/>
</dbReference>
<evidence type="ECO:0000256" key="6">
    <source>
        <dbReference type="ARBA" id="ARBA00022797"/>
    </source>
</evidence>
<dbReference type="SUPFAM" id="SSF54909">
    <property type="entry name" value="Dimeric alpha+beta barrel"/>
    <property type="match status" value="1"/>
</dbReference>
<dbReference type="UniPathway" id="UPA00157">
    <property type="reaction ID" value="UER00260"/>
</dbReference>
<evidence type="ECO:0000313" key="9">
    <source>
        <dbReference type="EMBL" id="RZU29713.1"/>
    </source>
</evidence>
<evidence type="ECO:0000256" key="3">
    <source>
        <dbReference type="ARBA" id="ARBA00010882"/>
    </source>
</evidence>
<dbReference type="GO" id="GO:0016159">
    <property type="term" value="F:muconolactone delta-isomerase activity"/>
    <property type="evidence" value="ECO:0007669"/>
    <property type="project" value="UniProtKB-EC"/>
</dbReference>
<dbReference type="EMBL" id="SHKW01000007">
    <property type="protein sequence ID" value="RZU29713.1"/>
    <property type="molecule type" value="Genomic_DNA"/>
</dbReference>
<proteinExistence type="inferred from homology"/>
<comment type="pathway">
    <text evidence="2">Aromatic compound metabolism; beta-ketoadipate pathway; 5-oxo-4,5-dihydro-2-furylacetate from catechol: step 3/3.</text>
</comment>
<keyword evidence="10" id="KW-1185">Reference proteome</keyword>
<dbReference type="EC" id="5.3.3.4" evidence="5"/>
<comment type="subunit">
    <text evidence="4">Homodecamer.</text>
</comment>
<dbReference type="Proteomes" id="UP000292958">
    <property type="component" value="Unassembled WGS sequence"/>
</dbReference>
<evidence type="ECO:0000256" key="1">
    <source>
        <dbReference type="ARBA" id="ARBA00001739"/>
    </source>
</evidence>
<evidence type="ECO:0000256" key="5">
    <source>
        <dbReference type="ARBA" id="ARBA00012070"/>
    </source>
</evidence>
<dbReference type="PIRSF" id="PIRSF001486">
    <property type="entry name" value="CatC"/>
    <property type="match status" value="1"/>
</dbReference>
<keyword evidence="7 9" id="KW-0413">Isomerase</keyword>
<dbReference type="OrthoDB" id="2889526at2"/>
<name>A0A4Q7Y1D4_9BACT</name>
<dbReference type="GO" id="GO:0042952">
    <property type="term" value="P:beta-ketoadipate pathway"/>
    <property type="evidence" value="ECO:0007669"/>
    <property type="project" value="UniProtKB-UniPathway"/>
</dbReference>
<protein>
    <recommendedName>
        <fullName evidence="5">muconolactone Delta-isomerase</fullName>
        <ecNumber evidence="5">5.3.3.4</ecNumber>
    </recommendedName>
</protein>
<evidence type="ECO:0000259" key="8">
    <source>
        <dbReference type="Pfam" id="PF02426"/>
    </source>
</evidence>
<comment type="catalytic activity">
    <reaction evidence="1">
        <text>(S)-muconolactone = (4,5-dihydro-5-oxofuran-2-yl)-acetate</text>
        <dbReference type="Rhea" id="RHEA:12348"/>
        <dbReference type="ChEBI" id="CHEBI:58425"/>
        <dbReference type="ChEBI" id="CHEBI:58736"/>
        <dbReference type="EC" id="5.3.3.4"/>
    </reaction>
</comment>
<keyword evidence="6" id="KW-0058">Aromatic hydrocarbons catabolism</keyword>
<dbReference type="RefSeq" id="WP_130424992.1">
    <property type="nucleotide sequence ID" value="NZ_SHKW01000007.1"/>
</dbReference>
<sequence>MEFLVFMELTKTIEGGSKKEVVLREQERLRSRQLSEKGVLLRLWRVPGRRANWGIWNANSCDELHDAIVSLPLFHYMTITVHPLASHPNDPIPLYSGAGK</sequence>
<accession>A0A4Q7Y1D4</accession>
<dbReference type="InterPro" id="IPR003464">
    <property type="entry name" value="Muconolactone_d_Isoase"/>
</dbReference>
<reference evidence="9 10" key="1">
    <citation type="submission" date="2019-02" db="EMBL/GenBank/DDBJ databases">
        <title>Genomic Encyclopedia of Archaeal and Bacterial Type Strains, Phase II (KMG-II): from individual species to whole genera.</title>
        <authorList>
            <person name="Goeker M."/>
        </authorList>
    </citation>
    <scope>NUCLEOTIDE SEQUENCE [LARGE SCALE GENOMIC DNA]</scope>
    <source>
        <strain evidence="9 10">DSM 18101</strain>
    </source>
</reference>
<gene>
    <name evidence="9" type="ORF">BDD14_6321</name>
</gene>
<organism evidence="9 10">
    <name type="scientific">Edaphobacter modestus</name>
    <dbReference type="NCBI Taxonomy" id="388466"/>
    <lineage>
        <taxon>Bacteria</taxon>
        <taxon>Pseudomonadati</taxon>
        <taxon>Acidobacteriota</taxon>
        <taxon>Terriglobia</taxon>
        <taxon>Terriglobales</taxon>
        <taxon>Acidobacteriaceae</taxon>
        <taxon>Edaphobacter</taxon>
    </lineage>
</organism>
<comment type="caution">
    <text evidence="9">The sequence shown here is derived from an EMBL/GenBank/DDBJ whole genome shotgun (WGS) entry which is preliminary data.</text>
</comment>
<evidence type="ECO:0000256" key="4">
    <source>
        <dbReference type="ARBA" id="ARBA00011365"/>
    </source>
</evidence>
<dbReference type="Gene3D" id="3.30.70.1060">
    <property type="entry name" value="Dimeric alpha+beta barrel"/>
    <property type="match status" value="1"/>
</dbReference>
<dbReference type="Pfam" id="PF02426">
    <property type="entry name" value="MIase"/>
    <property type="match status" value="1"/>
</dbReference>
<dbReference type="InterPro" id="IPR011008">
    <property type="entry name" value="Dimeric_a/b-barrel"/>
</dbReference>
<evidence type="ECO:0000256" key="2">
    <source>
        <dbReference type="ARBA" id="ARBA00005193"/>
    </source>
</evidence>
<dbReference type="AlphaFoldDB" id="A0A4Q7Y1D4"/>